<dbReference type="AlphaFoldDB" id="A0A6H5HX43"/>
<evidence type="ECO:0000313" key="2">
    <source>
        <dbReference type="EMBL" id="CAB0029882.1"/>
    </source>
</evidence>
<accession>A0A6H5HX43</accession>
<feature type="region of interest" description="Disordered" evidence="1">
    <location>
        <begin position="198"/>
        <end position="231"/>
    </location>
</feature>
<proteinExistence type="predicted"/>
<gene>
    <name evidence="2" type="ORF">TBRA_LOCUS1906</name>
</gene>
<dbReference type="Proteomes" id="UP000479190">
    <property type="component" value="Unassembled WGS sequence"/>
</dbReference>
<keyword evidence="3" id="KW-1185">Reference proteome</keyword>
<protein>
    <submittedName>
        <fullName evidence="2">Uncharacterized protein</fullName>
    </submittedName>
</protein>
<organism evidence="2 3">
    <name type="scientific">Trichogramma brassicae</name>
    <dbReference type="NCBI Taxonomy" id="86971"/>
    <lineage>
        <taxon>Eukaryota</taxon>
        <taxon>Metazoa</taxon>
        <taxon>Ecdysozoa</taxon>
        <taxon>Arthropoda</taxon>
        <taxon>Hexapoda</taxon>
        <taxon>Insecta</taxon>
        <taxon>Pterygota</taxon>
        <taxon>Neoptera</taxon>
        <taxon>Endopterygota</taxon>
        <taxon>Hymenoptera</taxon>
        <taxon>Apocrita</taxon>
        <taxon>Proctotrupomorpha</taxon>
        <taxon>Chalcidoidea</taxon>
        <taxon>Trichogrammatidae</taxon>
        <taxon>Trichogramma</taxon>
    </lineage>
</organism>
<name>A0A6H5HX43_9HYME</name>
<evidence type="ECO:0000313" key="3">
    <source>
        <dbReference type="Proteomes" id="UP000479190"/>
    </source>
</evidence>
<dbReference type="EMBL" id="CADCXV010000358">
    <property type="protein sequence ID" value="CAB0029882.1"/>
    <property type="molecule type" value="Genomic_DNA"/>
</dbReference>
<sequence length="409" mass="45121">MLDHTVLLRRLRALGFTADALRFVRSYLGGRVQAVADSSGPASAFRPSTLACPRDPLLPPGCGMICRSACRLANKLATILLLNSLLPIPVQRASPMSTVENKRIITSYYYRKRVQNQMTRFNYRAIIFGARLEKRLTRTNGSLTLSRSACRAPNGKYGRREQRHSALLIYARIAIFGTRENNLTLLFEIYKRYDDSDSMASAVPSTESSKKKRGRTSPGAQLPKNKKKYPSVNQRLSFQPALETQNHFDGLSEVPDDADQAANTDNQFETSIVLSLVETGMRSTHGGSQTPNPRGSQLYEAVTHCNCLTVSSGEPTYCPADPKRLSDLIDFAIVKGVCKRFLSAASSLDLSSDHALRSLCTWITSSTSKKTSPKKSTGISKGKKPLRTFLARCSCVLQKSWKAPSSCLP</sequence>
<evidence type="ECO:0000256" key="1">
    <source>
        <dbReference type="SAM" id="MobiDB-lite"/>
    </source>
</evidence>
<reference evidence="2 3" key="1">
    <citation type="submission" date="2020-02" db="EMBL/GenBank/DDBJ databases">
        <authorList>
            <person name="Ferguson B K."/>
        </authorList>
    </citation>
    <scope>NUCLEOTIDE SEQUENCE [LARGE SCALE GENOMIC DNA]</scope>
</reference>